<evidence type="ECO:0008006" key="3">
    <source>
        <dbReference type="Google" id="ProtNLM"/>
    </source>
</evidence>
<evidence type="ECO:0000313" key="1">
    <source>
        <dbReference type="EMBL" id="QQA01181.1"/>
    </source>
</evidence>
<dbReference type="EMBL" id="CP064936">
    <property type="protein sequence ID" value="QQA01181.1"/>
    <property type="molecule type" value="Genomic_DNA"/>
</dbReference>
<accession>A0A7T3V5A0</accession>
<keyword evidence="2" id="KW-1185">Reference proteome</keyword>
<proteinExistence type="predicted"/>
<dbReference type="Proteomes" id="UP000595224">
    <property type="component" value="Chromosome"/>
</dbReference>
<name>A0A7T3V5A0_9SPIR</name>
<protein>
    <recommendedName>
        <fullName evidence="3">Methyltransferase domain-containing protein</fullName>
    </recommendedName>
</protein>
<organism evidence="1 2">
    <name type="scientific">Treponema peruense</name>
    <dbReference type="NCBI Taxonomy" id="2787628"/>
    <lineage>
        <taxon>Bacteria</taxon>
        <taxon>Pseudomonadati</taxon>
        <taxon>Spirochaetota</taxon>
        <taxon>Spirochaetia</taxon>
        <taxon>Spirochaetales</taxon>
        <taxon>Treponemataceae</taxon>
        <taxon>Treponema</taxon>
    </lineage>
</organism>
<dbReference type="KEGG" id="tper:IWA51_00720"/>
<dbReference type="AlphaFoldDB" id="A0A7T3V5A0"/>
<gene>
    <name evidence="1" type="ORF">IWA51_00720</name>
</gene>
<sequence>MALLKRRILTPYEQYLRFALASLKPCIHFGNTPCTHVNCSHTCKKNGYCIDCLNDILTNDNSITSRLREYSCENITYSYVLRYLNRYASEIYHLFEKAQFTQRQVVNIISLGCGPATELVGFESIYHKMNPTGIINFFGFDTNSIWSSCQNQLGRIYNSYNVNCTFFNQVLLPDNQFLKNTDLLILNYVVSHIHKHVNTSDKSIREKAVESFLNTIISPIFDNMPSRSILLINDTNSYNLGRNQIEKWTRSQSQKASSLITGLYPNPDKPYARFNHNNTIMQDVSLVYQKSSPYDKYQISIDSCGSAFILIKKR</sequence>
<reference evidence="1 2" key="1">
    <citation type="submission" date="2020-11" db="EMBL/GenBank/DDBJ databases">
        <title>Treponema Peruensis nv. sp., first commensal Treponema isolated from human feces.</title>
        <authorList>
            <person name="Belkhou C."/>
            <person name="Raes J."/>
        </authorList>
    </citation>
    <scope>NUCLEOTIDE SEQUENCE [LARGE SCALE GENOMIC DNA]</scope>
    <source>
        <strain evidence="1 2">RCC2812</strain>
    </source>
</reference>
<dbReference type="RefSeq" id="WP_198442774.1">
    <property type="nucleotide sequence ID" value="NZ_CBCSHE010000023.1"/>
</dbReference>
<evidence type="ECO:0000313" key="2">
    <source>
        <dbReference type="Proteomes" id="UP000595224"/>
    </source>
</evidence>